<dbReference type="InterPro" id="IPR001343">
    <property type="entry name" value="Hemolysn_Ca-bd"/>
</dbReference>
<dbReference type="SUPFAM" id="SSF53300">
    <property type="entry name" value="vWA-like"/>
    <property type="match status" value="1"/>
</dbReference>
<dbReference type="InterPro" id="IPR011049">
    <property type="entry name" value="Serralysin-like_metalloprot_C"/>
</dbReference>
<evidence type="ECO:0000313" key="4">
    <source>
        <dbReference type="Proteomes" id="UP001501627"/>
    </source>
</evidence>
<dbReference type="CDD" id="cd00198">
    <property type="entry name" value="vWFA"/>
    <property type="match status" value="1"/>
</dbReference>
<protein>
    <recommendedName>
        <fullName evidence="2">VWFA domain-containing protein</fullName>
    </recommendedName>
</protein>
<dbReference type="InterPro" id="IPR049826">
    <property type="entry name" value="Ig-like_ice"/>
</dbReference>
<dbReference type="Pfam" id="PF00353">
    <property type="entry name" value="HemolysinCabind"/>
    <property type="match status" value="3"/>
</dbReference>
<evidence type="ECO:0000313" key="3">
    <source>
        <dbReference type="EMBL" id="GAA3987356.1"/>
    </source>
</evidence>
<dbReference type="InterPro" id="IPR018511">
    <property type="entry name" value="Hemolysin-typ_Ca-bd_CS"/>
</dbReference>
<dbReference type="Gene3D" id="2.60.40.10">
    <property type="entry name" value="Immunoglobulins"/>
    <property type="match status" value="3"/>
</dbReference>
<dbReference type="Gene3D" id="3.40.50.410">
    <property type="entry name" value="von Willebrand factor, type A domain"/>
    <property type="match status" value="1"/>
</dbReference>
<name>A0ABP7QTZ7_9BURK</name>
<dbReference type="Proteomes" id="UP001501627">
    <property type="component" value="Unassembled WGS sequence"/>
</dbReference>
<keyword evidence="4" id="KW-1185">Reference proteome</keyword>
<feature type="region of interest" description="Disordered" evidence="1">
    <location>
        <begin position="259"/>
        <end position="278"/>
    </location>
</feature>
<dbReference type="EMBL" id="BAABBP010000005">
    <property type="protein sequence ID" value="GAA3987356.1"/>
    <property type="molecule type" value="Genomic_DNA"/>
</dbReference>
<feature type="region of interest" description="Disordered" evidence="1">
    <location>
        <begin position="360"/>
        <end position="380"/>
    </location>
</feature>
<feature type="compositionally biased region" description="Polar residues" evidence="1">
    <location>
        <begin position="360"/>
        <end position="371"/>
    </location>
</feature>
<organism evidence="3 4">
    <name type="scientific">Comamonas faecalis</name>
    <dbReference type="NCBI Taxonomy" id="1387849"/>
    <lineage>
        <taxon>Bacteria</taxon>
        <taxon>Pseudomonadati</taxon>
        <taxon>Pseudomonadota</taxon>
        <taxon>Betaproteobacteria</taxon>
        <taxon>Burkholderiales</taxon>
        <taxon>Comamonadaceae</taxon>
        <taxon>Comamonas</taxon>
    </lineage>
</organism>
<comment type="caution">
    <text evidence="3">The sequence shown here is derived from an EMBL/GenBank/DDBJ whole genome shotgun (WGS) entry which is preliminary data.</text>
</comment>
<dbReference type="NCBIfam" id="TIGR03661">
    <property type="entry name" value="T1SS_VCA0849"/>
    <property type="match status" value="1"/>
</dbReference>
<dbReference type="Gene3D" id="2.150.10.10">
    <property type="entry name" value="Serralysin-like metalloprotease, C-terminal"/>
    <property type="match status" value="1"/>
</dbReference>
<dbReference type="InterPro" id="IPR019960">
    <property type="entry name" value="T1SS_VCA0849"/>
</dbReference>
<dbReference type="PROSITE" id="PS50234">
    <property type="entry name" value="VWFA"/>
    <property type="match status" value="1"/>
</dbReference>
<dbReference type="NCBIfam" id="NF012196">
    <property type="entry name" value="Ig_like_ice"/>
    <property type="match status" value="3"/>
</dbReference>
<gene>
    <name evidence="3" type="ORF">GCM10022279_07960</name>
</gene>
<reference evidence="4" key="1">
    <citation type="journal article" date="2019" name="Int. J. Syst. Evol. Microbiol.">
        <title>The Global Catalogue of Microorganisms (GCM) 10K type strain sequencing project: providing services to taxonomists for standard genome sequencing and annotation.</title>
        <authorList>
            <consortium name="The Broad Institute Genomics Platform"/>
            <consortium name="The Broad Institute Genome Sequencing Center for Infectious Disease"/>
            <person name="Wu L."/>
            <person name="Ma J."/>
        </authorList>
    </citation>
    <scope>NUCLEOTIDE SEQUENCE [LARGE SCALE GENOMIC DNA]</scope>
    <source>
        <strain evidence="4">JCM 17561</strain>
    </source>
</reference>
<dbReference type="NCBIfam" id="NF033682">
    <property type="entry name" value="retention_LapA"/>
    <property type="match status" value="1"/>
</dbReference>
<dbReference type="NCBIfam" id="NF033510">
    <property type="entry name" value="Ca_tandemer"/>
    <property type="match status" value="3"/>
</dbReference>
<dbReference type="InterPro" id="IPR036465">
    <property type="entry name" value="vWFA_dom_sf"/>
</dbReference>
<dbReference type="InterPro" id="IPR013783">
    <property type="entry name" value="Ig-like_fold"/>
</dbReference>
<proteinExistence type="predicted"/>
<evidence type="ECO:0000256" key="1">
    <source>
        <dbReference type="SAM" id="MobiDB-lite"/>
    </source>
</evidence>
<dbReference type="SMART" id="SM00327">
    <property type="entry name" value="VWA"/>
    <property type="match status" value="1"/>
</dbReference>
<dbReference type="RefSeq" id="WP_344868374.1">
    <property type="nucleotide sequence ID" value="NZ_BAABBP010000005.1"/>
</dbReference>
<evidence type="ECO:0000259" key="2">
    <source>
        <dbReference type="PROSITE" id="PS50234"/>
    </source>
</evidence>
<accession>A0ABP7QTZ7</accession>
<dbReference type="SUPFAM" id="SSF51120">
    <property type="entry name" value="beta-Roll"/>
    <property type="match status" value="1"/>
</dbReference>
<sequence length="1149" mass="117256">MAISTATITHLTGQAWIRSSDGDLIALHEGMRIPADAHVVTATGASVQLQADGGAPITIGAGQDVALTADLLAPPAPQEAALTPPADATVNQLIAAINAGQDPLDQLDPTEAVLTGGAGGDHSFVRLSSIVELTTPLALAYPEPGTEPIIRRIIGGEAIPFGAQEPAPEPGPQNPTASITIDPITGDDVINAEEAGKPVTITGTVGGDVKPGDTVTVTINGKDYTTTVQPDLSWSVEVPGSELVDDPDHKIEASVTTTDDAGNSATADADRGYDVDTDAPQASITIDPITGDDVINAEEAGKPVTITGTVGGDAKPGDTVIVTINGKDYTTTVQPDLSWSVEVPGSELVDDPDHKIEASVTTTDDAGNSATADADRGYDVDTDAPEATITIDTIAGDNVVDHTEAEGPVTLSGTVGGDVKAGDTVTVTLNGKDYTTTVNADGKTWSVEVDGKELVNDADHKIEASVTTTDDAGNSATADAERPYGVDLNQLIIDPNTSGNVGGGMGDDIILGDKGGITFQDGHNYNLALIIDTSGSMDDASGTPGLTRMQLAIDALTNLASGLAGHPGIVNVALIGFGTSAQTLLTLNNLTADNLPDLIAKIQALTAAGETNYEAAFNEAVSWFNGQGADQAGGSAVFENVTYFLTDGDPNVHNGPQGDPITGSVTTDYADIKAAVDAFGPLSDLSQVHAIGIGKDVSDEYLKFFDNTGVANPGGSIDFPGDDMQSLLDFDLKPNLSGWTETGAGTKGFAEYVVGATTYYGLLLADTGANDGAYQVTGSQIELDSSGVIGLAFATQHFNAGDSFTWTLQRWDGSAWVDAATGSKTSDYSGSIDIDVDAAGSYRFVFDLNDASAGSDQASALLKEVTFIPNDTVTGPVGEAENVDTADELNAALDPGAGPGTLDPVGGDTIHGHDGNDIIFGDVINTDDGVLPWDTVGGRPGDLPNGSGVAALEKFLELRDGLTAGTPEMNKAMYDYIQANHGDFNAAGDGRGGNDTLYGDGGNDILYGQGGNDILYGGAGDDILYGGAGDDTFAWAAGDQGSADAPAHDVVKDFGMGGADANGKDKLDLSDLLQDVDAGSDLTQYLHVEQSGSDTVIKVSSSGNLASGGAGADQVITLEGVDLVAGGTDQHDIINALIAQSKLYVGDGH</sequence>
<dbReference type="PRINTS" id="PR00313">
    <property type="entry name" value="CABNDNGRPT"/>
</dbReference>
<dbReference type="Pfam" id="PF13519">
    <property type="entry name" value="VWA_2"/>
    <property type="match status" value="1"/>
</dbReference>
<dbReference type="InterPro" id="IPR047777">
    <property type="entry name" value="LapA-like_RM"/>
</dbReference>
<feature type="domain" description="VWFA" evidence="2">
    <location>
        <begin position="526"/>
        <end position="736"/>
    </location>
</feature>
<dbReference type="PROSITE" id="PS00330">
    <property type="entry name" value="HEMOLYSIN_CALCIUM"/>
    <property type="match status" value="2"/>
</dbReference>
<dbReference type="InterPro" id="IPR002035">
    <property type="entry name" value="VWF_A"/>
</dbReference>